<dbReference type="SUPFAM" id="SSF52821">
    <property type="entry name" value="Rhodanese/Cell cycle control phosphatase"/>
    <property type="match status" value="1"/>
</dbReference>
<feature type="domain" description="Rhodanese" evidence="2">
    <location>
        <begin position="47"/>
        <end position="175"/>
    </location>
</feature>
<keyword evidence="4" id="KW-1185">Reference proteome</keyword>
<gene>
    <name evidence="3" type="ORF">ABVK25_007272</name>
</gene>
<dbReference type="InterPro" id="IPR001763">
    <property type="entry name" value="Rhodanese-like_dom"/>
</dbReference>
<proteinExistence type="predicted"/>
<feature type="region of interest" description="Disordered" evidence="1">
    <location>
        <begin position="117"/>
        <end position="141"/>
    </location>
</feature>
<dbReference type="PROSITE" id="PS50206">
    <property type="entry name" value="RHODANESE_3"/>
    <property type="match status" value="1"/>
</dbReference>
<evidence type="ECO:0000259" key="2">
    <source>
        <dbReference type="PROSITE" id="PS50206"/>
    </source>
</evidence>
<dbReference type="SMART" id="SM00450">
    <property type="entry name" value="RHOD"/>
    <property type="match status" value="1"/>
</dbReference>
<evidence type="ECO:0000256" key="1">
    <source>
        <dbReference type="SAM" id="MobiDB-lite"/>
    </source>
</evidence>
<evidence type="ECO:0000313" key="3">
    <source>
        <dbReference type="EMBL" id="KAL2052400.1"/>
    </source>
</evidence>
<dbReference type="PANTHER" id="PTHR10828">
    <property type="entry name" value="M-PHASE INDUCER PHOSPHATASE DUAL SPECIFICITY PHOSPHATASE CDC25"/>
    <property type="match status" value="1"/>
</dbReference>
<protein>
    <recommendedName>
        <fullName evidence="2">Rhodanese domain-containing protein</fullName>
    </recommendedName>
</protein>
<dbReference type="Proteomes" id="UP001590951">
    <property type="component" value="Unassembled WGS sequence"/>
</dbReference>
<name>A0ABR4B3C9_9LECA</name>
<evidence type="ECO:0000313" key="4">
    <source>
        <dbReference type="Proteomes" id="UP001590951"/>
    </source>
</evidence>
<organism evidence="3 4">
    <name type="scientific">Lepraria finkii</name>
    <dbReference type="NCBI Taxonomy" id="1340010"/>
    <lineage>
        <taxon>Eukaryota</taxon>
        <taxon>Fungi</taxon>
        <taxon>Dikarya</taxon>
        <taxon>Ascomycota</taxon>
        <taxon>Pezizomycotina</taxon>
        <taxon>Lecanoromycetes</taxon>
        <taxon>OSLEUM clade</taxon>
        <taxon>Lecanoromycetidae</taxon>
        <taxon>Lecanorales</taxon>
        <taxon>Lecanorineae</taxon>
        <taxon>Stereocaulaceae</taxon>
        <taxon>Lepraria</taxon>
    </lineage>
</organism>
<comment type="caution">
    <text evidence="3">The sequence shown here is derived from an EMBL/GenBank/DDBJ whole genome shotgun (WGS) entry which is preliminary data.</text>
</comment>
<accession>A0ABR4B3C9</accession>
<sequence length="189" mass="21400">MKQLCRHSSKSNHLAAFRQIRNMSMQQNTPLRRMQREKLSELLLSKDASKVAVIDVRGDDHIGGHIQTSLHVPSTTLDHKIPELVRTLAEKEIVVFHCALSQARGPKAARRYMEERERKMKTGDVGRSTGPSETGVKDEGITKVSAVSSETKEQGVFVLDKGFVGWQEKYGKDERLTDAYAPDIWTDYY</sequence>
<dbReference type="PANTHER" id="PTHR10828:SF38">
    <property type="entry name" value="ARSENICAL-RESISTANCE PROTEIN 2-RELATED"/>
    <property type="match status" value="1"/>
</dbReference>
<dbReference type="InterPro" id="IPR036873">
    <property type="entry name" value="Rhodanese-like_dom_sf"/>
</dbReference>
<dbReference type="EMBL" id="JBHFEH010000027">
    <property type="protein sequence ID" value="KAL2052400.1"/>
    <property type="molecule type" value="Genomic_DNA"/>
</dbReference>
<dbReference type="Gene3D" id="3.40.250.10">
    <property type="entry name" value="Rhodanese-like domain"/>
    <property type="match status" value="1"/>
</dbReference>
<reference evidence="3 4" key="1">
    <citation type="submission" date="2024-09" db="EMBL/GenBank/DDBJ databases">
        <title>Rethinking Asexuality: The Enigmatic Case of Functional Sexual Genes in Lepraria (Stereocaulaceae).</title>
        <authorList>
            <person name="Doellman M."/>
            <person name="Sun Y."/>
            <person name="Barcenas-Pena A."/>
            <person name="Lumbsch H.T."/>
            <person name="Grewe F."/>
        </authorList>
    </citation>
    <scope>NUCLEOTIDE SEQUENCE [LARGE SCALE GENOMIC DNA]</scope>
    <source>
        <strain evidence="3 4">Grewe 0041</strain>
    </source>
</reference>
<dbReference type="Pfam" id="PF00581">
    <property type="entry name" value="Rhodanese"/>
    <property type="match status" value="1"/>
</dbReference>